<dbReference type="KEGG" id="niy:FQ775_01820"/>
<protein>
    <submittedName>
        <fullName evidence="1">Uncharacterized protein</fullName>
    </submittedName>
</protein>
<name>A0A5B8KUB1_9HYPH</name>
<evidence type="ECO:0000313" key="2">
    <source>
        <dbReference type="Proteomes" id="UP000321389"/>
    </source>
</evidence>
<dbReference type="OrthoDB" id="7676474at2"/>
<keyword evidence="2" id="KW-1185">Reference proteome</keyword>
<organism evidence="1 2">
    <name type="scientific">Nitratireductor mangrovi</name>
    <dbReference type="NCBI Taxonomy" id="2599600"/>
    <lineage>
        <taxon>Bacteria</taxon>
        <taxon>Pseudomonadati</taxon>
        <taxon>Pseudomonadota</taxon>
        <taxon>Alphaproteobacteria</taxon>
        <taxon>Hyphomicrobiales</taxon>
        <taxon>Phyllobacteriaceae</taxon>
        <taxon>Nitratireductor</taxon>
    </lineage>
</organism>
<reference evidence="1" key="1">
    <citation type="submission" date="2020-04" db="EMBL/GenBank/DDBJ databases">
        <title>Nitratireductor sp. nov. isolated from mangrove soil.</title>
        <authorList>
            <person name="Ye Y."/>
        </authorList>
    </citation>
    <scope>NUCLEOTIDE SEQUENCE</scope>
    <source>
        <strain evidence="1">SY7</strain>
    </source>
</reference>
<evidence type="ECO:0000313" key="1">
    <source>
        <dbReference type="EMBL" id="QDY99205.1"/>
    </source>
</evidence>
<proteinExistence type="predicted"/>
<dbReference type="EMBL" id="CP042301">
    <property type="protein sequence ID" value="QDY99205.1"/>
    <property type="molecule type" value="Genomic_DNA"/>
</dbReference>
<sequence length="170" mass="18787">MAPYGKNAPTKQINRFGTSVTRFGEHEMRGYSLQTAEGSLYYDAEKSPVSLSFINGDVYTTTDKGKTWTLANSTSAEVMETVIAGIVSQAEKATNITCEYGVDLNGKTVNHYEADYKVHNTGTPTRSEYWVDPETGFVWRDIMHSKGDPEMFVTVDAEPAPDMALPDPNN</sequence>
<dbReference type="RefSeq" id="WP_146297855.1">
    <property type="nucleotide sequence ID" value="NZ_CP042301.2"/>
</dbReference>
<dbReference type="Proteomes" id="UP000321389">
    <property type="component" value="Chromosome"/>
</dbReference>
<dbReference type="AlphaFoldDB" id="A0A5B8KUB1"/>
<accession>A0A5B8KUB1</accession>
<gene>
    <name evidence="1" type="ORF">FQ775_01820</name>
</gene>